<evidence type="ECO:0000259" key="2">
    <source>
        <dbReference type="Pfam" id="PF17921"/>
    </source>
</evidence>
<feature type="compositionally biased region" description="Polar residues" evidence="1">
    <location>
        <begin position="46"/>
        <end position="73"/>
    </location>
</feature>
<feature type="domain" description="Integrase zinc-binding" evidence="2">
    <location>
        <begin position="883"/>
        <end position="928"/>
    </location>
</feature>
<feature type="region of interest" description="Disordered" evidence="1">
    <location>
        <begin position="23"/>
        <end position="73"/>
    </location>
</feature>
<dbReference type="CDD" id="cd01644">
    <property type="entry name" value="RT_pepA17"/>
    <property type="match status" value="1"/>
</dbReference>
<dbReference type="PANTHER" id="PTHR47331:SF6">
    <property type="entry name" value="DOUBLECORTIN DOMAIN-CONTAINING PROTEIN"/>
    <property type="match status" value="1"/>
</dbReference>
<dbReference type="Gene3D" id="1.10.340.70">
    <property type="match status" value="1"/>
</dbReference>
<dbReference type="InterPro" id="IPR041588">
    <property type="entry name" value="Integrase_H2C2"/>
</dbReference>
<dbReference type="InParanoid" id="A0A6J2YIA5"/>
<gene>
    <name evidence="5" type="primary">LOC115887781</name>
</gene>
<dbReference type="GO" id="GO:0071897">
    <property type="term" value="P:DNA biosynthetic process"/>
    <property type="evidence" value="ECO:0007669"/>
    <property type="project" value="UniProtKB-ARBA"/>
</dbReference>
<evidence type="ECO:0000259" key="3">
    <source>
        <dbReference type="Pfam" id="PF18701"/>
    </source>
</evidence>
<dbReference type="Pfam" id="PF17921">
    <property type="entry name" value="Integrase_H2C2"/>
    <property type="match status" value="1"/>
</dbReference>
<dbReference type="KEGG" id="soy:115887781"/>
<organism evidence="4 5">
    <name type="scientific">Sitophilus oryzae</name>
    <name type="common">Rice weevil</name>
    <name type="synonym">Curculio oryzae</name>
    <dbReference type="NCBI Taxonomy" id="7048"/>
    <lineage>
        <taxon>Eukaryota</taxon>
        <taxon>Metazoa</taxon>
        <taxon>Ecdysozoa</taxon>
        <taxon>Arthropoda</taxon>
        <taxon>Hexapoda</taxon>
        <taxon>Insecta</taxon>
        <taxon>Pterygota</taxon>
        <taxon>Neoptera</taxon>
        <taxon>Endopterygota</taxon>
        <taxon>Coleoptera</taxon>
        <taxon>Polyphaga</taxon>
        <taxon>Cucujiformia</taxon>
        <taxon>Curculionidae</taxon>
        <taxon>Dryophthorinae</taxon>
        <taxon>Sitophilus</taxon>
    </lineage>
</organism>
<reference evidence="5" key="1">
    <citation type="submission" date="2025-08" db="UniProtKB">
        <authorList>
            <consortium name="RefSeq"/>
        </authorList>
    </citation>
    <scope>IDENTIFICATION</scope>
    <source>
        <tissue evidence="5">Gonads</tissue>
    </source>
</reference>
<evidence type="ECO:0000313" key="5">
    <source>
        <dbReference type="RefSeq" id="XP_030763137.1"/>
    </source>
</evidence>
<evidence type="ECO:0000313" key="4">
    <source>
        <dbReference type="Proteomes" id="UP000504635"/>
    </source>
</evidence>
<dbReference type="InterPro" id="IPR043502">
    <property type="entry name" value="DNA/RNA_pol_sf"/>
</dbReference>
<keyword evidence="4" id="KW-1185">Reference proteome</keyword>
<feature type="domain" description="DUF5641" evidence="3">
    <location>
        <begin position="979"/>
        <end position="1069"/>
    </location>
</feature>
<dbReference type="SUPFAM" id="SSF56672">
    <property type="entry name" value="DNA/RNA polymerases"/>
    <property type="match status" value="1"/>
</dbReference>
<feature type="compositionally biased region" description="Polar residues" evidence="1">
    <location>
        <begin position="24"/>
        <end position="34"/>
    </location>
</feature>
<dbReference type="Pfam" id="PF05380">
    <property type="entry name" value="Peptidase_A17"/>
    <property type="match status" value="1"/>
</dbReference>
<dbReference type="Pfam" id="PF18701">
    <property type="entry name" value="DUF5641"/>
    <property type="match status" value="1"/>
</dbReference>
<protein>
    <submittedName>
        <fullName evidence="5">Uncharacterized protein LOC115887781</fullName>
    </submittedName>
</protein>
<proteinExistence type="predicted"/>
<name>A0A6J2YIA5_SITOR</name>
<sequence>MRLNKIRSLHACTNCLRQGHISKDYNSSHQTNPRNEGFNPQPKPSPNRQQINRTNSSDSIDSNSQALSVTNNHSPDSSYVLLSTADIVILDSEDKITSNLPEISFNSEALGIPKNISLADDNFNKPGPIDILLGASIFWKLICVGQILLSNTHAVLQKTTLGWIVSGSLPLSNGYSSICNLSTSSPSSMLHEQLEKFWKLEECQISTFYSQEEKECEEHFLDTVYRDKSGKFVVSLPLKDNISLLGESYDTALKRFYTVEKRLSKNEDLKSQYAEFMSEYEMLGHMSKVREVSSEMDDPEYFLPHHCVIKENSSTTKLRVVFDGSAKSSSGISLNDTLKIGPKLQDDLMDIVLLFRTNQFAFTADIEKMYRCVKVKESHRNLQKILWRSDPSQRVEQYKLNTVTYGTASASYLAIRSLQEVATQNKENFPKAAEKILSSFYVDDFLCGSNSISEGKKLISDVIHILETAGFHLRKWVANDPSLLNDILKGGSSNHKFISDDNMTKTLGLTWNAKEDIFQYSFHISPTNRITKRSILAVTAQIFDPLGLIGPCIIKAKLILQSLWHESSNVEFHGFSDASIKSYGACCYLKTTNHQGETNVSLVCAKSKVAPLKTISLPRLELCAAVLLARLAHRVLNSLRIKIDSFHYWTDSTIVLSWIALQPSTLNTFVANRISEIQTLTEVNQWSHVPSADNPADIISRGLEPIKLENCQLWWSGPFFLKQGKEYWPPKVNPSSDLPEVKEQKHTFVTHKNILSDELDLCEKFSSYTKLLRVTAYCLRFIKLLKQKGNKSQFANFICKDELQDARIVISKIVQRRYFSDEIKHLQNVRRVSLKSPLLRLNPFLDEKGLIRVGGRLNHCNLSYDIKHPILLPSNSYFSKLIILYEHHRHLHAGAQATLAAVRLRFWIINGRNTVQKILRKCVTCFKVMPKVALNQMGDLPKSRITPERPFRVTGMDFAGPFLVKDEDVRYIAENRLKHFKHLQQQVQHFWQRWSNITTLQERSKWHTRSANIEVGALVLVKDDNVPPLCWNLGRIVEVIPGDDNIVRVVCVKTKHGVLKRPIAKICALPFSDS</sequence>
<dbReference type="RefSeq" id="XP_030763137.1">
    <property type="nucleotide sequence ID" value="XM_030907277.1"/>
</dbReference>
<dbReference type="GeneID" id="115887781"/>
<dbReference type="PANTHER" id="PTHR47331">
    <property type="entry name" value="PHD-TYPE DOMAIN-CONTAINING PROTEIN"/>
    <property type="match status" value="1"/>
</dbReference>
<dbReference type="OrthoDB" id="6773677at2759"/>
<dbReference type="InterPro" id="IPR040676">
    <property type="entry name" value="DUF5641"/>
</dbReference>
<dbReference type="AlphaFoldDB" id="A0A6J2YIA5"/>
<dbReference type="Proteomes" id="UP000504635">
    <property type="component" value="Unplaced"/>
</dbReference>
<evidence type="ECO:0000256" key="1">
    <source>
        <dbReference type="SAM" id="MobiDB-lite"/>
    </source>
</evidence>
<dbReference type="InterPro" id="IPR008042">
    <property type="entry name" value="Retrotrans_Pao"/>
</dbReference>
<accession>A0A6J2YIA5</accession>